<comment type="caution">
    <text evidence="11">The sequence shown here is derived from an EMBL/GenBank/DDBJ whole genome shotgun (WGS) entry which is preliminary data.</text>
</comment>
<dbReference type="GO" id="GO:0004401">
    <property type="term" value="F:histidinol-phosphatase activity"/>
    <property type="evidence" value="ECO:0007669"/>
    <property type="project" value="UniProtKB-EC"/>
</dbReference>
<evidence type="ECO:0000313" key="11">
    <source>
        <dbReference type="EMBL" id="MDP1520921.1"/>
    </source>
</evidence>
<keyword evidence="12" id="KW-1185">Reference proteome</keyword>
<evidence type="ECO:0000313" key="12">
    <source>
        <dbReference type="Proteomes" id="UP001178354"/>
    </source>
</evidence>
<dbReference type="InterPro" id="IPR023214">
    <property type="entry name" value="HAD_sf"/>
</dbReference>
<dbReference type="SUPFAM" id="SSF56784">
    <property type="entry name" value="HAD-like"/>
    <property type="match status" value="1"/>
</dbReference>
<keyword evidence="5" id="KW-0479">Metal-binding</keyword>
<dbReference type="EMBL" id="JAUUUU010000003">
    <property type="protein sequence ID" value="MDP1520921.1"/>
    <property type="molecule type" value="Genomic_DNA"/>
</dbReference>
<dbReference type="GO" id="GO:0046872">
    <property type="term" value="F:metal ion binding"/>
    <property type="evidence" value="ECO:0007669"/>
    <property type="project" value="UniProtKB-KW"/>
</dbReference>
<sequence>MSIALFDLDNTLIAGDSDHGWGEFLVSQNRVDPAYYSEMNDRFYRDYLAGNLDMNAYLEFALQPLAELDKGELLTLHNMFMQEVIAPMWLPRAEQLLQQHRDQGDLIIIITSTNRFVVEPISNKLGADVLIATEPEQLNGHYTGRVSGVPSYKEGKVVRLNAWLAETGKNLDGSSFYSDSINDLPLLEIVDRPVAVDPCPKLRSVAEQRQWEIISLRD</sequence>
<dbReference type="PANTHER" id="PTHR43344:SF13">
    <property type="entry name" value="PHOSPHATASE RV3661-RELATED"/>
    <property type="match status" value="1"/>
</dbReference>
<evidence type="ECO:0000256" key="9">
    <source>
        <dbReference type="ARBA" id="ARBA00052092"/>
    </source>
</evidence>
<proteinExistence type="inferred from homology"/>
<comment type="catalytic activity">
    <reaction evidence="9">
        <text>L-histidinol phosphate + H2O = L-histidinol + phosphate</text>
        <dbReference type="Rhea" id="RHEA:14465"/>
        <dbReference type="ChEBI" id="CHEBI:15377"/>
        <dbReference type="ChEBI" id="CHEBI:43474"/>
        <dbReference type="ChEBI" id="CHEBI:57699"/>
        <dbReference type="ChEBI" id="CHEBI:57980"/>
        <dbReference type="EC" id="3.1.3.15"/>
    </reaction>
    <physiologicalReaction direction="left-to-right" evidence="9">
        <dbReference type="Rhea" id="RHEA:14466"/>
    </physiologicalReaction>
</comment>
<evidence type="ECO:0000256" key="7">
    <source>
        <dbReference type="ARBA" id="ARBA00022842"/>
    </source>
</evidence>
<reference evidence="11" key="1">
    <citation type="journal article" date="2010" name="Int. J. Syst. Evol. Microbiol.">
        <title>Porticoccus litoralis gen. nov., sp. nov., a gammaproteobacterium isolated from the Yellow Sea.</title>
        <authorList>
            <person name="Oh H.M."/>
            <person name="Kim H."/>
            <person name="Kim K.M."/>
            <person name="Min G.S."/>
            <person name="Cho J.C."/>
        </authorList>
    </citation>
    <scope>NUCLEOTIDE SEQUENCE</scope>
    <source>
        <strain evidence="11">DSM 25064</strain>
    </source>
</reference>
<keyword evidence="7" id="KW-0460">Magnesium</keyword>
<dbReference type="NCBIfam" id="TIGR01488">
    <property type="entry name" value="HAD-SF-IB"/>
    <property type="match status" value="1"/>
</dbReference>
<dbReference type="PANTHER" id="PTHR43344">
    <property type="entry name" value="PHOSPHOSERINE PHOSPHATASE"/>
    <property type="match status" value="1"/>
</dbReference>
<evidence type="ECO:0000256" key="6">
    <source>
        <dbReference type="ARBA" id="ARBA00022801"/>
    </source>
</evidence>
<dbReference type="Pfam" id="PF12710">
    <property type="entry name" value="HAD"/>
    <property type="match status" value="1"/>
</dbReference>
<evidence type="ECO:0000256" key="2">
    <source>
        <dbReference type="ARBA" id="ARBA00009184"/>
    </source>
</evidence>
<evidence type="ECO:0000256" key="1">
    <source>
        <dbReference type="ARBA" id="ARBA00004970"/>
    </source>
</evidence>
<dbReference type="InterPro" id="IPR006385">
    <property type="entry name" value="HAD_hydro_SerB1"/>
</dbReference>
<dbReference type="Gene3D" id="1.20.1440.100">
    <property type="entry name" value="SG protein - dephosphorylation function"/>
    <property type="match status" value="1"/>
</dbReference>
<evidence type="ECO:0000256" key="4">
    <source>
        <dbReference type="ARBA" id="ARBA00021697"/>
    </source>
</evidence>
<dbReference type="RefSeq" id="WP_305170511.1">
    <property type="nucleotide sequence ID" value="NZ_JAUUUU010000003.1"/>
</dbReference>
<accession>A0AAW8B4L3</accession>
<dbReference type="FunFam" id="3.40.50.1000:FF:000025">
    <property type="entry name" value="HAD hydrolase, family IB"/>
    <property type="match status" value="1"/>
</dbReference>
<evidence type="ECO:0000256" key="5">
    <source>
        <dbReference type="ARBA" id="ARBA00022723"/>
    </source>
</evidence>
<comment type="function">
    <text evidence="10">Catalyzes the dephosphorylation of histidinol-phosphate to histidinol, the direct precursor of histidine.</text>
</comment>
<reference evidence="11" key="2">
    <citation type="submission" date="2023-08" db="EMBL/GenBank/DDBJ databases">
        <authorList>
            <person name="Luo J."/>
        </authorList>
    </citation>
    <scope>NUCLEOTIDE SEQUENCE</scope>
    <source>
        <strain evidence="11">DSM 25064</strain>
    </source>
</reference>
<evidence type="ECO:0000256" key="3">
    <source>
        <dbReference type="ARBA" id="ARBA00013085"/>
    </source>
</evidence>
<dbReference type="InterPro" id="IPR036412">
    <property type="entry name" value="HAD-like_sf"/>
</dbReference>
<gene>
    <name evidence="11" type="ORF">Q8A57_08075</name>
</gene>
<dbReference type="CDD" id="cd02612">
    <property type="entry name" value="HAD_PGPPase"/>
    <property type="match status" value="1"/>
</dbReference>
<evidence type="ECO:0000256" key="8">
    <source>
        <dbReference type="ARBA" id="ARBA00033209"/>
    </source>
</evidence>
<keyword evidence="6 11" id="KW-0378">Hydrolase</keyword>
<dbReference type="NCBIfam" id="TIGR01490">
    <property type="entry name" value="HAD-SF-IB-hyp1"/>
    <property type="match status" value="1"/>
</dbReference>
<dbReference type="AlphaFoldDB" id="A0AAW8B4L3"/>
<dbReference type="Proteomes" id="UP001178354">
    <property type="component" value="Unassembled WGS sequence"/>
</dbReference>
<comment type="pathway">
    <text evidence="1">Amino-acid biosynthesis; L-histidine biosynthesis; L-histidine from 5-phospho-alpha-D-ribose 1-diphosphate: step 8/9.</text>
</comment>
<dbReference type="InterPro" id="IPR050582">
    <property type="entry name" value="HAD-like_SerB"/>
</dbReference>
<dbReference type="Gene3D" id="3.40.50.1000">
    <property type="entry name" value="HAD superfamily/HAD-like"/>
    <property type="match status" value="1"/>
</dbReference>
<protein>
    <recommendedName>
        <fullName evidence="4">Histidinol-phosphatase</fullName>
        <ecNumber evidence="3">3.1.3.15</ecNumber>
    </recommendedName>
    <alternativeName>
        <fullName evidence="8">Histidinol-phosphate phosphatase</fullName>
    </alternativeName>
</protein>
<organism evidence="11 12">
    <name type="scientific">Porticoccus litoralis</name>
    <dbReference type="NCBI Taxonomy" id="434086"/>
    <lineage>
        <taxon>Bacteria</taxon>
        <taxon>Pseudomonadati</taxon>
        <taxon>Pseudomonadota</taxon>
        <taxon>Gammaproteobacteria</taxon>
        <taxon>Cellvibrionales</taxon>
        <taxon>Porticoccaceae</taxon>
        <taxon>Porticoccus</taxon>
    </lineage>
</organism>
<dbReference type="EC" id="3.1.3.15" evidence="3"/>
<comment type="similarity">
    <text evidence="2">Belongs to the HAD-like hydrolase superfamily. SerB family.</text>
</comment>
<name>A0AAW8B4L3_9GAMM</name>
<evidence type="ECO:0000256" key="10">
    <source>
        <dbReference type="ARBA" id="ARBA00053547"/>
    </source>
</evidence>